<evidence type="ECO:0000256" key="1">
    <source>
        <dbReference type="SAM" id="MobiDB-lite"/>
    </source>
</evidence>
<dbReference type="EMBL" id="CDMY01000047">
    <property type="protein sequence ID" value="CEL92080.1"/>
    <property type="molecule type" value="Genomic_DNA"/>
</dbReference>
<evidence type="ECO:0000313" key="4">
    <source>
        <dbReference type="Proteomes" id="UP000041254"/>
    </source>
</evidence>
<dbReference type="STRING" id="1169540.A0A0G4EA23"/>
<dbReference type="InParanoid" id="A0A0G4EA23"/>
<evidence type="ECO:0000313" key="3">
    <source>
        <dbReference type="EMBL" id="CEL92080.1"/>
    </source>
</evidence>
<gene>
    <name evidence="3" type="ORF">Vbra_20035</name>
</gene>
<accession>A0A0G4EA23</accession>
<proteinExistence type="predicted"/>
<protein>
    <submittedName>
        <fullName evidence="3">Uncharacterized protein</fullName>
    </submittedName>
</protein>
<organism evidence="3 4">
    <name type="scientific">Vitrella brassicaformis (strain CCMP3155)</name>
    <dbReference type="NCBI Taxonomy" id="1169540"/>
    <lineage>
        <taxon>Eukaryota</taxon>
        <taxon>Sar</taxon>
        <taxon>Alveolata</taxon>
        <taxon>Colpodellida</taxon>
        <taxon>Vitrellaceae</taxon>
        <taxon>Vitrella</taxon>
    </lineage>
</organism>
<evidence type="ECO:0000256" key="2">
    <source>
        <dbReference type="SAM" id="Phobius"/>
    </source>
</evidence>
<sequence length="194" mass="22360">MGGGGGDTLNSLFPGYRDKIWARLSPQIRQYLIRRDNAGFESSMHTLSVVQRQKYAAFFQYLADPLRPSYQYRKPVVDYKRQVTRGTYVQGRHLYKADGKGDRLDMSNPSNLWEPFTPQEQEQRRKNKALTFAVFFFVILSWPTFICHFARNDYFILCQAEGQHQHQQPEPEGEVEAEGDGEGEGEGDGSDERP</sequence>
<feature type="transmembrane region" description="Helical" evidence="2">
    <location>
        <begin position="129"/>
        <end position="151"/>
    </location>
</feature>
<name>A0A0G4EA23_VITBC</name>
<dbReference type="VEuPathDB" id="CryptoDB:Vbra_20035"/>
<feature type="region of interest" description="Disordered" evidence="1">
    <location>
        <begin position="162"/>
        <end position="194"/>
    </location>
</feature>
<keyword evidence="2" id="KW-1133">Transmembrane helix</keyword>
<keyword evidence="4" id="KW-1185">Reference proteome</keyword>
<keyword evidence="2" id="KW-0812">Transmembrane</keyword>
<dbReference type="OrthoDB" id="405953at2759"/>
<dbReference type="AlphaFoldDB" id="A0A0G4EA23"/>
<reference evidence="3 4" key="1">
    <citation type="submission" date="2014-11" db="EMBL/GenBank/DDBJ databases">
        <authorList>
            <person name="Zhu J."/>
            <person name="Qi W."/>
            <person name="Song R."/>
        </authorList>
    </citation>
    <scope>NUCLEOTIDE SEQUENCE [LARGE SCALE GENOMIC DNA]</scope>
</reference>
<keyword evidence="2" id="KW-0472">Membrane</keyword>
<dbReference type="Proteomes" id="UP000041254">
    <property type="component" value="Unassembled WGS sequence"/>
</dbReference>
<feature type="compositionally biased region" description="Acidic residues" evidence="1">
    <location>
        <begin position="171"/>
        <end position="194"/>
    </location>
</feature>
<dbReference type="PhylomeDB" id="A0A0G4EA23"/>
<dbReference type="OMA" id="FICHFAR"/>